<sequence>MAEQLLLLIEFLSVFLIMVWLTIGFSLIYRKRRLKQLLKIEVTFAEEIGKFLYPSEGKDYHFLKVQRALQKAGAKPSKKGNIQYLIDLMIRAQRSMLGENYSRLQVLFSQIPPYRASLSKLNSRKWYIKARGIREIYEMEQVQYIKEITRERNNPNIFVRREAQIAMVVFLGWESLRFLPYLKREMTLWQQIKIVEKLFAHYPEAQIKYLQKSYATQRPYAQELLMRIIRKFNLFTEVGYIISFLDHKDFDRRETAIYCIKSFRLTGEQLEEVKSKLFKIDNTEQQVQLLRYVQQVSGTPDLEFYKKILKSKNDILELSAAEILWNSGYEQLVHEFYYSQYATGVALKEVI</sequence>
<reference evidence="2 3" key="1">
    <citation type="submission" date="2020-03" db="EMBL/GenBank/DDBJ databases">
        <title>Salinimicrobium sp. nov, isolated from SCS.</title>
        <authorList>
            <person name="Cao W.R."/>
        </authorList>
    </citation>
    <scope>NUCLEOTIDE SEQUENCE [LARGE SCALE GENOMIC DNA]</scope>
    <source>
        <strain evidence="3">J15B91</strain>
    </source>
</reference>
<evidence type="ECO:0008006" key="4">
    <source>
        <dbReference type="Google" id="ProtNLM"/>
    </source>
</evidence>
<dbReference type="RefSeq" id="WP_168136719.1">
    <property type="nucleotide sequence ID" value="NZ_JAAVJR010000001.1"/>
</dbReference>
<comment type="caution">
    <text evidence="2">The sequence shown here is derived from an EMBL/GenBank/DDBJ whole genome shotgun (WGS) entry which is preliminary data.</text>
</comment>
<organism evidence="2 3">
    <name type="scientific">Salinimicrobium oceani</name>
    <dbReference type="NCBI Taxonomy" id="2722702"/>
    <lineage>
        <taxon>Bacteria</taxon>
        <taxon>Pseudomonadati</taxon>
        <taxon>Bacteroidota</taxon>
        <taxon>Flavobacteriia</taxon>
        <taxon>Flavobacteriales</taxon>
        <taxon>Flavobacteriaceae</taxon>
        <taxon>Salinimicrobium</taxon>
    </lineage>
</organism>
<dbReference type="EMBL" id="JAAVJR010000001">
    <property type="protein sequence ID" value="NJW51561.1"/>
    <property type="molecule type" value="Genomic_DNA"/>
</dbReference>
<keyword evidence="3" id="KW-1185">Reference proteome</keyword>
<dbReference type="Proteomes" id="UP000703674">
    <property type="component" value="Unassembled WGS sequence"/>
</dbReference>
<feature type="transmembrane region" description="Helical" evidence="1">
    <location>
        <begin position="6"/>
        <end position="29"/>
    </location>
</feature>
<evidence type="ECO:0000256" key="1">
    <source>
        <dbReference type="SAM" id="Phobius"/>
    </source>
</evidence>
<accession>A0ABX1CTE0</accession>
<evidence type="ECO:0000313" key="2">
    <source>
        <dbReference type="EMBL" id="NJW51561.1"/>
    </source>
</evidence>
<evidence type="ECO:0000313" key="3">
    <source>
        <dbReference type="Proteomes" id="UP000703674"/>
    </source>
</evidence>
<name>A0ABX1CTE0_9FLAO</name>
<protein>
    <recommendedName>
        <fullName evidence="4">HEAT repeat-containing protein</fullName>
    </recommendedName>
</protein>
<keyword evidence="1" id="KW-1133">Transmembrane helix</keyword>
<gene>
    <name evidence="2" type="ORF">HC175_01360</name>
</gene>
<keyword evidence="1" id="KW-0812">Transmembrane</keyword>
<keyword evidence="1" id="KW-0472">Membrane</keyword>
<proteinExistence type="predicted"/>